<evidence type="ECO:0000313" key="2">
    <source>
        <dbReference type="EMBL" id="RWS18659.1"/>
    </source>
</evidence>
<reference evidence="2 3" key="1">
    <citation type="journal article" date="2018" name="Gigascience">
        <title>Genomes of trombidid mites reveal novel predicted allergens and laterally-transferred genes associated with secondary metabolism.</title>
        <authorList>
            <person name="Dong X."/>
            <person name="Chaisiri K."/>
            <person name="Xia D."/>
            <person name="Armstrong S.D."/>
            <person name="Fang Y."/>
            <person name="Donnelly M.J."/>
            <person name="Kadowaki T."/>
            <person name="McGarry J.W."/>
            <person name="Darby A.C."/>
            <person name="Makepeace B.L."/>
        </authorList>
    </citation>
    <scope>NUCLEOTIDE SEQUENCE [LARGE SCALE GENOMIC DNA]</scope>
    <source>
        <strain evidence="2">UoL-UT</strain>
    </source>
</reference>
<dbReference type="Gene3D" id="3.30.420.10">
    <property type="entry name" value="Ribonuclease H-like superfamily/Ribonuclease H"/>
    <property type="match status" value="1"/>
</dbReference>
<keyword evidence="1" id="KW-0472">Membrane</keyword>
<evidence type="ECO:0000256" key="1">
    <source>
        <dbReference type="SAM" id="Phobius"/>
    </source>
</evidence>
<keyword evidence="1" id="KW-0812">Transmembrane</keyword>
<dbReference type="InterPro" id="IPR036397">
    <property type="entry name" value="RNaseH_sf"/>
</dbReference>
<dbReference type="Proteomes" id="UP000288716">
    <property type="component" value="Unassembled WGS sequence"/>
</dbReference>
<accession>A0A443RUD4</accession>
<keyword evidence="1" id="KW-1133">Transmembrane helix</keyword>
<gene>
    <name evidence="2" type="ORF">B4U80_05506</name>
</gene>
<protein>
    <submittedName>
        <fullName evidence="2">Uncharacterized protein</fullName>
    </submittedName>
</protein>
<feature type="non-terminal residue" evidence="2">
    <location>
        <position position="50"/>
    </location>
</feature>
<sequence length="50" mass="5740">MISMYVGKEQVDWDRAVKMLTLAYVTSVHATTGFTPFFLLYGREARLPID</sequence>
<dbReference type="AlphaFoldDB" id="A0A443RUD4"/>
<keyword evidence="3" id="KW-1185">Reference proteome</keyword>
<dbReference type="OrthoDB" id="6515815at2759"/>
<evidence type="ECO:0000313" key="3">
    <source>
        <dbReference type="Proteomes" id="UP000288716"/>
    </source>
</evidence>
<comment type="caution">
    <text evidence="2">The sequence shown here is derived from an EMBL/GenBank/DDBJ whole genome shotgun (WGS) entry which is preliminary data.</text>
</comment>
<organism evidence="2 3">
    <name type="scientific">Leptotrombidium deliense</name>
    <dbReference type="NCBI Taxonomy" id="299467"/>
    <lineage>
        <taxon>Eukaryota</taxon>
        <taxon>Metazoa</taxon>
        <taxon>Ecdysozoa</taxon>
        <taxon>Arthropoda</taxon>
        <taxon>Chelicerata</taxon>
        <taxon>Arachnida</taxon>
        <taxon>Acari</taxon>
        <taxon>Acariformes</taxon>
        <taxon>Trombidiformes</taxon>
        <taxon>Prostigmata</taxon>
        <taxon>Anystina</taxon>
        <taxon>Parasitengona</taxon>
        <taxon>Trombiculoidea</taxon>
        <taxon>Trombiculidae</taxon>
        <taxon>Leptotrombidium</taxon>
    </lineage>
</organism>
<proteinExistence type="predicted"/>
<feature type="transmembrane region" description="Helical" evidence="1">
    <location>
        <begin position="20"/>
        <end position="41"/>
    </location>
</feature>
<dbReference type="EMBL" id="NCKV01036396">
    <property type="protein sequence ID" value="RWS18659.1"/>
    <property type="molecule type" value="Genomic_DNA"/>
</dbReference>
<dbReference type="GO" id="GO:0003676">
    <property type="term" value="F:nucleic acid binding"/>
    <property type="evidence" value="ECO:0007669"/>
    <property type="project" value="InterPro"/>
</dbReference>
<dbReference type="VEuPathDB" id="VectorBase:LDEU013381"/>
<name>A0A443RUD4_9ACAR</name>